<dbReference type="InterPro" id="IPR029063">
    <property type="entry name" value="SAM-dependent_MTases_sf"/>
</dbReference>
<keyword evidence="3 5" id="KW-0949">S-adenosyl-L-methionine</keyword>
<evidence type="ECO:0000256" key="4">
    <source>
        <dbReference type="ARBA" id="ARBA00022884"/>
    </source>
</evidence>
<feature type="binding site" evidence="5">
    <location>
        <position position="280"/>
    </location>
    <ligand>
        <name>S-adenosyl-L-methionine</name>
        <dbReference type="ChEBI" id="CHEBI:59789"/>
    </ligand>
</feature>
<dbReference type="GO" id="GO:0006355">
    <property type="term" value="P:regulation of DNA-templated transcription"/>
    <property type="evidence" value="ECO:0007669"/>
    <property type="project" value="InterPro"/>
</dbReference>
<dbReference type="GO" id="GO:0001510">
    <property type="term" value="P:RNA methylation"/>
    <property type="evidence" value="ECO:0007669"/>
    <property type="project" value="InterPro"/>
</dbReference>
<comment type="similarity">
    <text evidence="5">Belongs to the class I-like SAM-binding methyltransferase superfamily. RsmB/NOP family.</text>
</comment>
<feature type="binding site" evidence="5">
    <location>
        <position position="324"/>
    </location>
    <ligand>
        <name>S-adenosyl-L-methionine</name>
        <dbReference type="ChEBI" id="CHEBI:59789"/>
    </ligand>
</feature>
<evidence type="ECO:0000256" key="5">
    <source>
        <dbReference type="PROSITE-ProRule" id="PRU01023"/>
    </source>
</evidence>
<dbReference type="eggNOG" id="COG0144">
    <property type="taxonomic scope" value="Bacteria"/>
</dbReference>
<dbReference type="InterPro" id="IPR023267">
    <property type="entry name" value="RCMT"/>
</dbReference>
<dbReference type="InterPro" id="IPR049560">
    <property type="entry name" value="MeTrfase_RsmB-F_NOP2_cat"/>
</dbReference>
<evidence type="ECO:0000256" key="3">
    <source>
        <dbReference type="ARBA" id="ARBA00022691"/>
    </source>
</evidence>
<dbReference type="InterPro" id="IPR001678">
    <property type="entry name" value="MeTrfase_RsmB-F_NOP2_dom"/>
</dbReference>
<evidence type="ECO:0000313" key="7">
    <source>
        <dbReference type="EMBL" id="KEJ92344.1"/>
    </source>
</evidence>
<dbReference type="InterPro" id="IPR035926">
    <property type="entry name" value="NusB-like_sf"/>
</dbReference>
<reference evidence="7 8" key="1">
    <citation type="submission" date="2014-04" db="EMBL/GenBank/DDBJ databases">
        <title>Draft Genome Sequence of Synergistes jonesii.</title>
        <authorList>
            <person name="Coil D.A."/>
            <person name="Eisen J.A."/>
            <person name="Holland-Moritz H.E."/>
        </authorList>
    </citation>
    <scope>NUCLEOTIDE SEQUENCE [LARGE SCALE GENOMIC DNA]</scope>
    <source>
        <strain evidence="7 8">78-1</strain>
    </source>
</reference>
<dbReference type="GO" id="GO:0008173">
    <property type="term" value="F:RNA methyltransferase activity"/>
    <property type="evidence" value="ECO:0007669"/>
    <property type="project" value="InterPro"/>
</dbReference>
<dbReference type="PANTHER" id="PTHR22807:SF53">
    <property type="entry name" value="RIBOSOMAL RNA SMALL SUBUNIT METHYLTRANSFERASE B-RELATED"/>
    <property type="match status" value="1"/>
</dbReference>
<organism evidence="7 8">
    <name type="scientific">Synergistes jonesii</name>
    <dbReference type="NCBI Taxonomy" id="2754"/>
    <lineage>
        <taxon>Bacteria</taxon>
        <taxon>Thermotogati</taxon>
        <taxon>Synergistota</taxon>
        <taxon>Synergistia</taxon>
        <taxon>Synergistales</taxon>
        <taxon>Synergistaceae</taxon>
        <taxon>Synergistes</taxon>
    </lineage>
</organism>
<dbReference type="STRING" id="2754.EH55_04920"/>
<dbReference type="Pfam" id="PF01189">
    <property type="entry name" value="Methyltr_RsmB-F"/>
    <property type="match status" value="1"/>
</dbReference>
<evidence type="ECO:0000259" key="6">
    <source>
        <dbReference type="PROSITE" id="PS51686"/>
    </source>
</evidence>
<dbReference type="PRINTS" id="PR02008">
    <property type="entry name" value="RCMTFAMILY"/>
</dbReference>
<proteinExistence type="inferred from homology"/>
<dbReference type="InterPro" id="IPR006027">
    <property type="entry name" value="NusB_RsmB_TIM44"/>
</dbReference>
<comment type="caution">
    <text evidence="5">Lacks conserved residue(s) required for the propagation of feature annotation.</text>
</comment>
<dbReference type="Pfam" id="PF01029">
    <property type="entry name" value="NusB"/>
    <property type="match status" value="1"/>
</dbReference>
<dbReference type="RefSeq" id="WP_037976114.1">
    <property type="nucleotide sequence ID" value="NZ_JMKI01000031.1"/>
</dbReference>
<dbReference type="Gene3D" id="3.40.50.150">
    <property type="entry name" value="Vaccinia Virus protein VP39"/>
    <property type="match status" value="1"/>
</dbReference>
<dbReference type="Gene3D" id="1.10.940.10">
    <property type="entry name" value="NusB-like"/>
    <property type="match status" value="1"/>
</dbReference>
<gene>
    <name evidence="7" type="ORF">EH55_04920</name>
</gene>
<dbReference type="GeneID" id="90983634"/>
<feature type="active site" description="Nucleophile" evidence="5">
    <location>
        <position position="377"/>
    </location>
</feature>
<name>A0A073IRD1_9BACT</name>
<evidence type="ECO:0000313" key="8">
    <source>
        <dbReference type="Proteomes" id="UP000027665"/>
    </source>
</evidence>
<protein>
    <submittedName>
        <fullName evidence="7">RNA methyltransferase</fullName>
    </submittedName>
</protein>
<dbReference type="SUPFAM" id="SSF53335">
    <property type="entry name" value="S-adenosyl-L-methionine-dependent methyltransferases"/>
    <property type="match status" value="1"/>
</dbReference>
<dbReference type="Proteomes" id="UP000027665">
    <property type="component" value="Unassembled WGS sequence"/>
</dbReference>
<dbReference type="PROSITE" id="PS51686">
    <property type="entry name" value="SAM_MT_RSMB_NOP"/>
    <property type="match status" value="1"/>
</dbReference>
<feature type="domain" description="SAM-dependent MTase RsmB/NOP-type" evidence="6">
    <location>
        <begin position="156"/>
        <end position="438"/>
    </location>
</feature>
<dbReference type="OrthoDB" id="9810297at2"/>
<dbReference type="AlphaFoldDB" id="A0A073IRD1"/>
<dbReference type="GO" id="GO:0003723">
    <property type="term" value="F:RNA binding"/>
    <property type="evidence" value="ECO:0007669"/>
    <property type="project" value="UniProtKB-UniRule"/>
</dbReference>
<keyword evidence="4 5" id="KW-0694">RNA-binding</keyword>
<dbReference type="CDD" id="cd02440">
    <property type="entry name" value="AdoMet_MTases"/>
    <property type="match status" value="1"/>
</dbReference>
<evidence type="ECO:0000256" key="2">
    <source>
        <dbReference type="ARBA" id="ARBA00022679"/>
    </source>
</evidence>
<dbReference type="EMBL" id="JMKI01000031">
    <property type="protein sequence ID" value="KEJ92344.1"/>
    <property type="molecule type" value="Genomic_DNA"/>
</dbReference>
<evidence type="ECO:0000256" key="1">
    <source>
        <dbReference type="ARBA" id="ARBA00022603"/>
    </source>
</evidence>
<dbReference type="PANTHER" id="PTHR22807">
    <property type="entry name" value="NOP2 YEAST -RELATED NOL1/NOP2/FMU SUN DOMAIN-CONTAINING"/>
    <property type="match status" value="1"/>
</dbReference>
<accession>A0A073IRD1</accession>
<keyword evidence="2 5" id="KW-0808">Transferase</keyword>
<dbReference type="SUPFAM" id="SSF48013">
    <property type="entry name" value="NusB-like"/>
    <property type="match status" value="1"/>
</dbReference>
<keyword evidence="8" id="KW-1185">Reference proteome</keyword>
<feature type="binding site" evidence="5">
    <location>
        <position position="308"/>
    </location>
    <ligand>
        <name>S-adenosyl-L-methionine</name>
        <dbReference type="ChEBI" id="CHEBI:59789"/>
    </ligand>
</feature>
<sequence length="439" mass="48474">MRGLEAALSIYGEVQKGGFASEALRKIYSDIAPGDRKLVGTLVYCTLRRQTLWKAVLLKYCRRQPRALPQTTANALMIGIAGIAELRHFVLPVLVNGLVQAIKNSGDVRDIGLVNAVLHTVADESAGFLESLKRSSALRDQALYWGVPGWAAAQWSKELSIAEAKKLVRAVGMKTYLSLRLSRGVEREEYIKRYNASGRRGWASPFLEFSVRTAANPYPVDLPGFGEGMVMPQSESSMLAADLLAGYAKGGRILDMCCGRGVKTGQLADTMPGARIEAWDLSEKKINAARFEVVRMKAESRVEFKSGDALELVPDEEPDAILLDAPCSGSGTWGRHPESKWRMSPEQIQKNGDLQRKLLERAASLLKPGGFLLYSTCSLFREENEKVVADVMGRHPELLEMPHLRNAAFMNKGKPYGTVIFPALPWVDGFYTALLTKRK</sequence>
<keyword evidence="1 5" id="KW-0489">Methyltransferase</keyword>
<comment type="caution">
    <text evidence="7">The sequence shown here is derived from an EMBL/GenBank/DDBJ whole genome shotgun (WGS) entry which is preliminary data.</text>
</comment>
<dbReference type="PATRIC" id="fig|2754.20.peg.168"/>